<dbReference type="InterPro" id="IPR038987">
    <property type="entry name" value="MoeA-like"/>
</dbReference>
<evidence type="ECO:0000256" key="2">
    <source>
        <dbReference type="ARBA" id="ARBA00002901"/>
    </source>
</evidence>
<dbReference type="Pfam" id="PF03453">
    <property type="entry name" value="MoeA_N"/>
    <property type="match status" value="1"/>
</dbReference>
<dbReference type="UniPathway" id="UPA00344"/>
<sequence>MRTNISLEEALEVLLKESTTTEAIDVPILDALGGVLVEDIVSDMNMPPFKKSSFDGYAVRSDDIHNATEDFPVTLKVIDFIPAGHVSSKEIGEGEAIRIMTGAKLPKGADVIIKFEETQFTKETVTIYKGYPSNTNIVRVGEDMEVGNIVLKQGDVIDAQDIGVFATLGKAYAKVFRKPKVAILSTGDELIDIHQPLIEGKIRNSNSYVIAALVKNNGGEPIMLGKCIDDIEIIKEKIQEALAKVDIVITTGGVSVGDCDLVKDAFQEIGADMLFWRVKMPSSKYIVVAKYQKKLLIGLSGKPAAAYAAFEKIVKPVILKMMGRIEQEDTL</sequence>
<proteinExistence type="inferred from homology"/>
<evidence type="ECO:0000313" key="15">
    <source>
        <dbReference type="EMBL" id="SET28274.1"/>
    </source>
</evidence>
<evidence type="ECO:0000256" key="13">
    <source>
        <dbReference type="RuleBase" id="RU365090"/>
    </source>
</evidence>
<dbReference type="FunFam" id="3.40.980.10:FF:000004">
    <property type="entry name" value="Molybdopterin molybdenumtransferase"/>
    <property type="match status" value="1"/>
</dbReference>
<dbReference type="GO" id="GO:0046872">
    <property type="term" value="F:metal ion binding"/>
    <property type="evidence" value="ECO:0007669"/>
    <property type="project" value="UniProtKB-UniRule"/>
</dbReference>
<evidence type="ECO:0000256" key="1">
    <source>
        <dbReference type="ARBA" id="ARBA00001946"/>
    </source>
</evidence>
<evidence type="ECO:0000256" key="10">
    <source>
        <dbReference type="ARBA" id="ARBA00022842"/>
    </source>
</evidence>
<dbReference type="OrthoDB" id="9804758at2"/>
<dbReference type="InterPro" id="IPR005110">
    <property type="entry name" value="MoeA_linker/N"/>
</dbReference>
<dbReference type="InterPro" id="IPR036135">
    <property type="entry name" value="MoeA_linker/N_sf"/>
</dbReference>
<accession>A0A1I0D7P0</accession>
<evidence type="ECO:0000256" key="8">
    <source>
        <dbReference type="ARBA" id="ARBA00022679"/>
    </source>
</evidence>
<dbReference type="EC" id="2.10.1.1" evidence="5 13"/>
<dbReference type="Pfam" id="PF00994">
    <property type="entry name" value="MoCF_biosynth"/>
    <property type="match status" value="1"/>
</dbReference>
<dbReference type="SMART" id="SM00852">
    <property type="entry name" value="MoCF_biosynth"/>
    <property type="match status" value="1"/>
</dbReference>
<dbReference type="CDD" id="cd00887">
    <property type="entry name" value="MoeA"/>
    <property type="match status" value="1"/>
</dbReference>
<comment type="cofactor">
    <cofactor evidence="1 13">
        <name>Mg(2+)</name>
        <dbReference type="ChEBI" id="CHEBI:18420"/>
    </cofactor>
</comment>
<dbReference type="NCBIfam" id="NF045515">
    <property type="entry name" value="Glp_gephyrin"/>
    <property type="match status" value="1"/>
</dbReference>
<evidence type="ECO:0000256" key="5">
    <source>
        <dbReference type="ARBA" id="ARBA00013269"/>
    </source>
</evidence>
<dbReference type="NCBIfam" id="TIGR00177">
    <property type="entry name" value="molyb_syn"/>
    <property type="match status" value="1"/>
</dbReference>
<comment type="similarity">
    <text evidence="4 13">Belongs to the MoeA family.</text>
</comment>
<evidence type="ECO:0000313" key="16">
    <source>
        <dbReference type="Proteomes" id="UP000199568"/>
    </source>
</evidence>
<dbReference type="GO" id="GO:0005829">
    <property type="term" value="C:cytosol"/>
    <property type="evidence" value="ECO:0007669"/>
    <property type="project" value="TreeGrafter"/>
</dbReference>
<dbReference type="STRING" id="426128.SAMN05660297_01905"/>
<dbReference type="EMBL" id="FOHU01000007">
    <property type="protein sequence ID" value="SET28274.1"/>
    <property type="molecule type" value="Genomic_DNA"/>
</dbReference>
<name>A0A1I0D7P0_9FIRM</name>
<evidence type="ECO:0000256" key="6">
    <source>
        <dbReference type="ARBA" id="ARBA00021108"/>
    </source>
</evidence>
<dbReference type="Gene3D" id="2.170.190.11">
    <property type="entry name" value="Molybdopterin biosynthesis moea protein, domain 3"/>
    <property type="match status" value="1"/>
</dbReference>
<keyword evidence="9 13" id="KW-0479">Metal-binding</keyword>
<keyword evidence="11 13" id="KW-0501">Molybdenum cofactor biosynthesis</keyword>
<dbReference type="PANTHER" id="PTHR10192">
    <property type="entry name" value="MOLYBDOPTERIN BIOSYNTHESIS PROTEIN"/>
    <property type="match status" value="1"/>
</dbReference>
<dbReference type="RefSeq" id="WP_090442844.1">
    <property type="nucleotide sequence ID" value="NZ_FOHU01000007.1"/>
</dbReference>
<dbReference type="Proteomes" id="UP000199568">
    <property type="component" value="Unassembled WGS sequence"/>
</dbReference>
<keyword evidence="8 13" id="KW-0808">Transferase</keyword>
<feature type="domain" description="MoaB/Mog" evidence="14">
    <location>
        <begin position="182"/>
        <end position="320"/>
    </location>
</feature>
<keyword evidence="16" id="KW-1185">Reference proteome</keyword>
<evidence type="ECO:0000259" key="14">
    <source>
        <dbReference type="SMART" id="SM00852"/>
    </source>
</evidence>
<evidence type="ECO:0000256" key="3">
    <source>
        <dbReference type="ARBA" id="ARBA00005046"/>
    </source>
</evidence>
<dbReference type="InterPro" id="IPR036425">
    <property type="entry name" value="MoaB/Mog-like_dom_sf"/>
</dbReference>
<keyword evidence="7 13" id="KW-0500">Molybdenum</keyword>
<protein>
    <recommendedName>
        <fullName evidence="6 13">Molybdopterin molybdenumtransferase</fullName>
        <ecNumber evidence="5 13">2.10.1.1</ecNumber>
    </recommendedName>
</protein>
<dbReference type="Gene3D" id="3.90.105.10">
    <property type="entry name" value="Molybdopterin biosynthesis moea protein, domain 2"/>
    <property type="match status" value="1"/>
</dbReference>
<evidence type="ECO:0000256" key="12">
    <source>
        <dbReference type="ARBA" id="ARBA00047317"/>
    </source>
</evidence>
<dbReference type="SUPFAM" id="SSF53218">
    <property type="entry name" value="Molybdenum cofactor biosynthesis proteins"/>
    <property type="match status" value="1"/>
</dbReference>
<evidence type="ECO:0000256" key="7">
    <source>
        <dbReference type="ARBA" id="ARBA00022505"/>
    </source>
</evidence>
<dbReference type="GO" id="GO:0006777">
    <property type="term" value="P:Mo-molybdopterin cofactor biosynthetic process"/>
    <property type="evidence" value="ECO:0007669"/>
    <property type="project" value="UniProtKB-UniRule"/>
</dbReference>
<dbReference type="InterPro" id="IPR001453">
    <property type="entry name" value="MoaB/Mog_dom"/>
</dbReference>
<evidence type="ECO:0000256" key="11">
    <source>
        <dbReference type="ARBA" id="ARBA00023150"/>
    </source>
</evidence>
<keyword evidence="10 13" id="KW-0460">Magnesium</keyword>
<dbReference type="SUPFAM" id="SSF63882">
    <property type="entry name" value="MoeA N-terminal region -like"/>
    <property type="match status" value="1"/>
</dbReference>
<organism evidence="15 16">
    <name type="scientific">Natronincola peptidivorans</name>
    <dbReference type="NCBI Taxonomy" id="426128"/>
    <lineage>
        <taxon>Bacteria</taxon>
        <taxon>Bacillati</taxon>
        <taxon>Bacillota</taxon>
        <taxon>Clostridia</taxon>
        <taxon>Peptostreptococcales</taxon>
        <taxon>Natronincolaceae</taxon>
        <taxon>Natronincola</taxon>
    </lineage>
</organism>
<reference evidence="15 16" key="1">
    <citation type="submission" date="2016-10" db="EMBL/GenBank/DDBJ databases">
        <authorList>
            <person name="de Groot N.N."/>
        </authorList>
    </citation>
    <scope>NUCLEOTIDE SEQUENCE [LARGE SCALE GENOMIC DNA]</scope>
    <source>
        <strain evidence="15 16">DSM 18979</strain>
    </source>
</reference>
<dbReference type="Gene3D" id="3.40.980.10">
    <property type="entry name" value="MoaB/Mog-like domain"/>
    <property type="match status" value="1"/>
</dbReference>
<evidence type="ECO:0000256" key="9">
    <source>
        <dbReference type="ARBA" id="ARBA00022723"/>
    </source>
</evidence>
<dbReference type="AlphaFoldDB" id="A0A1I0D7P0"/>
<comment type="function">
    <text evidence="2 13">Catalyzes the insertion of molybdate into adenylated molybdopterin with the concomitant release of AMP.</text>
</comment>
<dbReference type="GO" id="GO:0061599">
    <property type="term" value="F:molybdopterin molybdotransferase activity"/>
    <property type="evidence" value="ECO:0007669"/>
    <property type="project" value="UniProtKB-UniRule"/>
</dbReference>
<comment type="catalytic activity">
    <reaction evidence="12">
        <text>adenylyl-molybdopterin + molybdate = Mo-molybdopterin + AMP + H(+)</text>
        <dbReference type="Rhea" id="RHEA:35047"/>
        <dbReference type="ChEBI" id="CHEBI:15378"/>
        <dbReference type="ChEBI" id="CHEBI:36264"/>
        <dbReference type="ChEBI" id="CHEBI:62727"/>
        <dbReference type="ChEBI" id="CHEBI:71302"/>
        <dbReference type="ChEBI" id="CHEBI:456215"/>
        <dbReference type="EC" id="2.10.1.1"/>
    </reaction>
</comment>
<dbReference type="PANTHER" id="PTHR10192:SF5">
    <property type="entry name" value="GEPHYRIN"/>
    <property type="match status" value="1"/>
</dbReference>
<comment type="pathway">
    <text evidence="3 13">Cofactor biosynthesis; molybdopterin biosynthesis.</text>
</comment>
<gene>
    <name evidence="15" type="ORF">SAMN05660297_01905</name>
</gene>
<evidence type="ECO:0000256" key="4">
    <source>
        <dbReference type="ARBA" id="ARBA00010763"/>
    </source>
</evidence>